<dbReference type="GeneID" id="92037939"/>
<organism evidence="1 2">
    <name type="scientific">Apiospora hydei</name>
    <dbReference type="NCBI Taxonomy" id="1337664"/>
    <lineage>
        <taxon>Eukaryota</taxon>
        <taxon>Fungi</taxon>
        <taxon>Dikarya</taxon>
        <taxon>Ascomycota</taxon>
        <taxon>Pezizomycotina</taxon>
        <taxon>Sordariomycetes</taxon>
        <taxon>Xylariomycetidae</taxon>
        <taxon>Amphisphaeriales</taxon>
        <taxon>Apiosporaceae</taxon>
        <taxon>Apiospora</taxon>
    </lineage>
</organism>
<reference evidence="1 2" key="1">
    <citation type="submission" date="2023-01" db="EMBL/GenBank/DDBJ databases">
        <title>Analysis of 21 Apiospora genomes using comparative genomics revels a genus with tremendous synthesis potential of carbohydrate active enzymes and secondary metabolites.</title>
        <authorList>
            <person name="Sorensen T."/>
        </authorList>
    </citation>
    <scope>NUCLEOTIDE SEQUENCE [LARGE SCALE GENOMIC DNA]</scope>
    <source>
        <strain evidence="1 2">CBS 114990</strain>
    </source>
</reference>
<keyword evidence="2" id="KW-1185">Reference proteome</keyword>
<evidence type="ECO:0000313" key="1">
    <source>
        <dbReference type="EMBL" id="KAK8093879.1"/>
    </source>
</evidence>
<evidence type="ECO:0008006" key="3">
    <source>
        <dbReference type="Google" id="ProtNLM"/>
    </source>
</evidence>
<accession>A0ABR1XB43</accession>
<gene>
    <name evidence="1" type="ORF">PG997_000564</name>
</gene>
<protein>
    <recommendedName>
        <fullName evidence="3">F-box domain-containing protein</fullName>
    </recommendedName>
</protein>
<comment type="caution">
    <text evidence="1">The sequence shown here is derived from an EMBL/GenBank/DDBJ whole genome shotgun (WGS) entry which is preliminary data.</text>
</comment>
<dbReference type="EMBL" id="JAQQWN010000002">
    <property type="protein sequence ID" value="KAK8093879.1"/>
    <property type="molecule type" value="Genomic_DNA"/>
</dbReference>
<dbReference type="Proteomes" id="UP001433268">
    <property type="component" value="Unassembled WGS sequence"/>
</dbReference>
<dbReference type="RefSeq" id="XP_066674652.1">
    <property type="nucleotide sequence ID" value="XM_066804879.1"/>
</dbReference>
<evidence type="ECO:0000313" key="2">
    <source>
        <dbReference type="Proteomes" id="UP001433268"/>
    </source>
</evidence>
<sequence>MATQKPTSIKQLLPDIIWLILDYIDEDNFSVAPCATISSVWQHSVESCAFSSIHLKSTSEVSEFRDAFATTHRRAYLRELILKLHLLSNCRRKQGRIKNQLVFRQAVKLLLDVLSEWENIDGRGNGKLSVIIEPVYDRYHVYDKEYNKRSLREVTFGPSKALLDRKFLALWTEGEPVMLPEIPCVTGFVTINSADFVRNYCDPAPNYRNLRQEHRTAFARGLDSLCGHLPRLKELTIRCFPEKNHPIRDHSFRCQDFTDSQGVDLLCEAIRKLAQPTVTHLTLDGGMVSSDLFHSQRTGSPDAQGDAWHSLQQLDVIAEWVSPNGSWYITGLKESSEANQSATAQIESVPYIKGAPIDEWDSGGQMNASLNGQLGNYWRDKLDSATVEPLLSAWADTLVHRMPCLQVGTLRMPGFPDPASFFAGCAEAGQQFPTDQWGGDVPARSPRRHWCIKWSNVKELLVGTELQRKWKAWVGFLALTTVLNSQRSYGSLPRSYGSRSDFIPSGLANSSASVAIPDGKSNGVRRYRRFVPDWARKQWRRLRPLKPQPKPLWWLRMQHNLVLSPLHRLPEEIMLEVCRDLDGFDIYIMQFEEPFRSSAVQPSATCLLPEVIKLPVHLEGTATQDALCVQWTIPLRVKAKAAVAAGMTTLYYSICQRESHGAEKIEEALSQAAEAGYNNLLCPHISFDDLLVFHDFVRAAYGAARDFEDGYTWKSELDPTEGFVQRYNDPHALTDWFHGMCRVLRVSLERRRTGPFTSTAAEIVRAGPDRPVVHHARRLATDAKPSVVRADDRCGPAAHNLLSRQALRQWQVVGHAPKTLGHYYGAFQGEKVDTITI</sequence>
<name>A0ABR1XB43_9PEZI</name>
<proteinExistence type="predicted"/>